<evidence type="ECO:0000313" key="5">
    <source>
        <dbReference type="EMBL" id="MBC9785178.1"/>
    </source>
</evidence>
<feature type="compositionally biased region" description="Polar residues" evidence="4">
    <location>
        <begin position="18"/>
        <end position="51"/>
    </location>
</feature>
<feature type="region of interest" description="Disordered" evidence="4">
    <location>
        <begin position="1"/>
        <end position="56"/>
    </location>
</feature>
<evidence type="ECO:0000256" key="3">
    <source>
        <dbReference type="SAM" id="Coils"/>
    </source>
</evidence>
<evidence type="ECO:0000256" key="2">
    <source>
        <dbReference type="PIRNR" id="PIRNR026508"/>
    </source>
</evidence>
<reference evidence="5 6" key="1">
    <citation type="submission" date="2020-07" db="EMBL/GenBank/DDBJ databases">
        <title>Draft whole-genome sequence of Heliobacterium chlorum DSM 3682, type strain.</title>
        <authorList>
            <person name="Kyndt J.A."/>
            <person name="Meyer T.E."/>
            <person name="Imhoff J.F."/>
        </authorList>
    </citation>
    <scope>NUCLEOTIDE SEQUENCE [LARGE SCALE GENOMIC DNA]</scope>
    <source>
        <strain evidence="5 6">DSM 3682</strain>
    </source>
</reference>
<protein>
    <submittedName>
        <fullName evidence="5">Toxic anion resistance protein</fullName>
    </submittedName>
</protein>
<organism evidence="5 6">
    <name type="scientific">Heliobacterium chlorum</name>
    <dbReference type="NCBI Taxonomy" id="2698"/>
    <lineage>
        <taxon>Bacteria</taxon>
        <taxon>Bacillati</taxon>
        <taxon>Bacillota</taxon>
        <taxon>Clostridia</taxon>
        <taxon>Eubacteriales</taxon>
        <taxon>Heliobacteriaceae</taxon>
        <taxon>Heliobacterium</taxon>
    </lineage>
</organism>
<evidence type="ECO:0000256" key="1">
    <source>
        <dbReference type="ARBA" id="ARBA00005541"/>
    </source>
</evidence>
<keyword evidence="3" id="KW-0175">Coiled coil</keyword>
<comment type="caution">
    <text evidence="5">The sequence shown here is derived from an EMBL/GenBank/DDBJ whole genome shotgun (WGS) entry which is preliminary data.</text>
</comment>
<name>A0ABR7T326_HELCL</name>
<keyword evidence="6" id="KW-1185">Reference proteome</keyword>
<dbReference type="PIRSF" id="PIRSF026508">
    <property type="entry name" value="TelA"/>
    <property type="match status" value="1"/>
</dbReference>
<feature type="coiled-coil region" evidence="3">
    <location>
        <begin position="360"/>
        <end position="387"/>
    </location>
</feature>
<dbReference type="InterPro" id="IPR008863">
    <property type="entry name" value="Toxic_anion-R_TelA"/>
</dbReference>
<comment type="similarity">
    <text evidence="1 2">Belongs to the TelA family.</text>
</comment>
<evidence type="ECO:0000313" key="6">
    <source>
        <dbReference type="Proteomes" id="UP000617402"/>
    </source>
</evidence>
<gene>
    <name evidence="5" type="ORF">H1S01_11725</name>
</gene>
<dbReference type="PANTHER" id="PTHR38432">
    <property type="entry name" value="TELA-LIKE PROTEIN SAOUHSC_01408"/>
    <property type="match status" value="1"/>
</dbReference>
<accession>A0ABR7T326</accession>
<evidence type="ECO:0000256" key="4">
    <source>
        <dbReference type="SAM" id="MobiDB-lite"/>
    </source>
</evidence>
<dbReference type="PANTHER" id="PTHR38432:SF1">
    <property type="entry name" value="TELA-LIKE PROTEIN SAOUHSC_01408"/>
    <property type="match status" value="1"/>
</dbReference>
<sequence>MTMKSSSDPFSIPGPFETQDSLASFPSTTIPSVPNPASSLPPETQLSSLPPEQQRKAQALAQQLTPDDSRTLLQFGMPVQTELSRFADTILDHVRAKDSGPVGEILGNLMIKLKEVDPEELNESKGGFFNKLFGSAKRSTEKLLARYQTLGYEIDQISQQLDKTRLQLLRDVTLLETLFIKNREYFEELNIYIAAGRFKLEELRTRSIPLLQQKAALSDNAAVVQELNDYIQFADRLEKKIHDLLISRTVTLQTAPQIRLIQNNDHVLVEKIQSSILTTIPLWKNQVVLTLSLHRQQSALAMQKQVTDTTNDLLLRNSEMLKTNSIGVARENERAIVDVETLKKTQENLIYTLEETLKIQQEGRTKRQEAENELARMEQELKNRLMTIVTSETYR</sequence>
<dbReference type="Proteomes" id="UP000617402">
    <property type="component" value="Unassembled WGS sequence"/>
</dbReference>
<dbReference type="EMBL" id="JACVHF010000011">
    <property type="protein sequence ID" value="MBC9785178.1"/>
    <property type="molecule type" value="Genomic_DNA"/>
</dbReference>
<proteinExistence type="inferred from homology"/>
<dbReference type="Pfam" id="PF05816">
    <property type="entry name" value="TelA"/>
    <property type="match status" value="1"/>
</dbReference>